<name>A0A5N5D1N6_9PEZI</name>
<feature type="signal peptide" evidence="1">
    <location>
        <begin position="1"/>
        <end position="20"/>
    </location>
</feature>
<dbReference type="PANTHER" id="PTHR40617:SF1">
    <property type="entry name" value="ATTH DOMAIN-CONTAINING PROTEIN-RELATED"/>
    <property type="match status" value="1"/>
</dbReference>
<comment type="caution">
    <text evidence="2">The sequence shown here is derived from an EMBL/GenBank/DDBJ whole genome shotgun (WGS) entry which is preliminary data.</text>
</comment>
<feature type="chain" id="PRO_5024979808" evidence="1">
    <location>
        <begin position="21"/>
        <end position="349"/>
    </location>
</feature>
<keyword evidence="3" id="KW-1185">Reference proteome</keyword>
<protein>
    <submittedName>
        <fullName evidence="2">Kievitone hydratase</fullName>
    </submittedName>
</protein>
<keyword evidence="1" id="KW-0732">Signal</keyword>
<evidence type="ECO:0000256" key="1">
    <source>
        <dbReference type="SAM" id="SignalP"/>
    </source>
</evidence>
<sequence>MHIFYIFGFILSFLAFNGSGEPLQFKPGNASTFETPALPATFNITESQLTYPLDPPGSSSYWSTSFVTASDQHQYLIVSHILLMTSGSGPAARCSILDITNTTNYWMSSVNVSLATNTSTQSVLDLDYGTIVMQGLSADSTSVMRTWASYPNFGFNITWESSSKVLLNGGSGMFAYGEGNTHEWSMPAGRTTGTLTLDANDELTIDTENSLTWYDRQWGYTAPVGGNWTWFELHFADTETKASIWSIDQPGKSDKRFASVRTEVGTLVVPFELLPDWSRTWTSPCSGETYPLAWTLEFGEAGTLYIETGRDDQELCDVGQLPAYEGYVKANGTLLGRTAAFGLVEMVYA</sequence>
<dbReference type="Proteomes" id="UP000325902">
    <property type="component" value="Unassembled WGS sequence"/>
</dbReference>
<dbReference type="EMBL" id="VCHE01000105">
    <property type="protein sequence ID" value="KAB2571284.1"/>
    <property type="molecule type" value="Genomic_DNA"/>
</dbReference>
<dbReference type="AlphaFoldDB" id="A0A5N5D1N6"/>
<dbReference type="InterPro" id="IPR023374">
    <property type="entry name" value="AttH-like_dom_sf"/>
</dbReference>
<gene>
    <name evidence="2" type="primary">khs_0</name>
    <name evidence="2" type="ORF">DBV05_g10044</name>
</gene>
<evidence type="ECO:0000313" key="2">
    <source>
        <dbReference type="EMBL" id="KAB2571284.1"/>
    </source>
</evidence>
<accession>A0A5N5D1N6</accession>
<dbReference type="InterPro" id="IPR053112">
    <property type="entry name" value="Fungal_Dehydratase/Hydratase"/>
</dbReference>
<dbReference type="Gene3D" id="2.40.370.10">
    <property type="entry name" value="AttH-like domain"/>
    <property type="match status" value="2"/>
</dbReference>
<dbReference type="SUPFAM" id="SSF159245">
    <property type="entry name" value="AttH-like"/>
    <property type="match status" value="1"/>
</dbReference>
<evidence type="ECO:0000313" key="3">
    <source>
        <dbReference type="Proteomes" id="UP000325902"/>
    </source>
</evidence>
<proteinExistence type="predicted"/>
<reference evidence="2 3" key="1">
    <citation type="journal article" date="2019" name="Sci. Rep.">
        <title>A multi-omics analysis of the grapevine pathogen Lasiodiplodia theobromae reveals that temperature affects the expression of virulence- and pathogenicity-related genes.</title>
        <authorList>
            <person name="Felix C."/>
            <person name="Meneses R."/>
            <person name="Goncalves M.F.M."/>
            <person name="Tilleman L."/>
            <person name="Duarte A.S."/>
            <person name="Jorrin-Novo J.V."/>
            <person name="Van de Peer Y."/>
            <person name="Deforce D."/>
            <person name="Van Nieuwerburgh F."/>
            <person name="Esteves A.C."/>
            <person name="Alves A."/>
        </authorList>
    </citation>
    <scope>NUCLEOTIDE SEQUENCE [LARGE SCALE GENOMIC DNA]</scope>
    <source>
        <strain evidence="2 3">LA-SOL3</strain>
    </source>
</reference>
<organism evidence="2 3">
    <name type="scientific">Lasiodiplodia theobromae</name>
    <dbReference type="NCBI Taxonomy" id="45133"/>
    <lineage>
        <taxon>Eukaryota</taxon>
        <taxon>Fungi</taxon>
        <taxon>Dikarya</taxon>
        <taxon>Ascomycota</taxon>
        <taxon>Pezizomycotina</taxon>
        <taxon>Dothideomycetes</taxon>
        <taxon>Dothideomycetes incertae sedis</taxon>
        <taxon>Botryosphaeriales</taxon>
        <taxon>Botryosphaeriaceae</taxon>
        <taxon>Lasiodiplodia</taxon>
    </lineage>
</organism>
<dbReference type="Pfam" id="PF17186">
    <property type="entry name" value="Lipocalin_9"/>
    <property type="match status" value="1"/>
</dbReference>
<dbReference type="PANTHER" id="PTHR40617">
    <property type="entry name" value="TERPENE CYCLASE ASQC"/>
    <property type="match status" value="1"/>
</dbReference>
<dbReference type="OrthoDB" id="5295747at2759"/>